<comment type="subunit">
    <text evidence="4">Homodimer.</text>
</comment>
<dbReference type="InterPro" id="IPR002305">
    <property type="entry name" value="aa-tRNA-synth_Ic"/>
</dbReference>
<keyword evidence="9" id="KW-0809">Transit peptide</keyword>
<proteinExistence type="inferred from homology"/>
<evidence type="ECO:0000256" key="4">
    <source>
        <dbReference type="ARBA" id="ARBA00011738"/>
    </source>
</evidence>
<keyword evidence="6 13" id="KW-0547">Nucleotide-binding</keyword>
<evidence type="ECO:0000256" key="14">
    <source>
        <dbReference type="SAM" id="SignalP"/>
    </source>
</evidence>
<dbReference type="Gene3D" id="3.10.290.10">
    <property type="entry name" value="RNA-binding S4 domain"/>
    <property type="match status" value="1"/>
</dbReference>
<dbReference type="PRINTS" id="PR01040">
    <property type="entry name" value="TRNASYNTHTYR"/>
</dbReference>
<dbReference type="GO" id="GO:0003723">
    <property type="term" value="F:RNA binding"/>
    <property type="evidence" value="ECO:0007669"/>
    <property type="project" value="InterPro"/>
</dbReference>
<keyword evidence="14" id="KW-0732">Signal</keyword>
<dbReference type="CTD" id="37965"/>
<dbReference type="Proteomes" id="UP000694846">
    <property type="component" value="Unplaced"/>
</dbReference>
<comment type="catalytic activity">
    <reaction evidence="12 13">
        <text>tRNA(Tyr) + L-tyrosine + ATP = L-tyrosyl-tRNA(Tyr) + AMP + diphosphate + H(+)</text>
        <dbReference type="Rhea" id="RHEA:10220"/>
        <dbReference type="Rhea" id="RHEA-COMP:9706"/>
        <dbReference type="Rhea" id="RHEA-COMP:9707"/>
        <dbReference type="ChEBI" id="CHEBI:15378"/>
        <dbReference type="ChEBI" id="CHEBI:30616"/>
        <dbReference type="ChEBI" id="CHEBI:33019"/>
        <dbReference type="ChEBI" id="CHEBI:58315"/>
        <dbReference type="ChEBI" id="CHEBI:78442"/>
        <dbReference type="ChEBI" id="CHEBI:78536"/>
        <dbReference type="ChEBI" id="CHEBI:456215"/>
        <dbReference type="EC" id="6.1.1.1"/>
    </reaction>
</comment>
<evidence type="ECO:0000256" key="9">
    <source>
        <dbReference type="ARBA" id="ARBA00022946"/>
    </source>
</evidence>
<dbReference type="GO" id="GO:0005759">
    <property type="term" value="C:mitochondrial matrix"/>
    <property type="evidence" value="ECO:0007669"/>
    <property type="project" value="UniProtKB-SubCell"/>
</dbReference>
<dbReference type="NCBIfam" id="TIGR00234">
    <property type="entry name" value="tyrS"/>
    <property type="match status" value="1"/>
</dbReference>
<keyword evidence="15" id="KW-1185">Reference proteome</keyword>
<dbReference type="GeneID" id="112685221"/>
<dbReference type="GO" id="GO:0005829">
    <property type="term" value="C:cytosol"/>
    <property type="evidence" value="ECO:0007669"/>
    <property type="project" value="TreeGrafter"/>
</dbReference>
<dbReference type="PROSITE" id="PS00178">
    <property type="entry name" value="AA_TRNA_LIGASE_I"/>
    <property type="match status" value="1"/>
</dbReference>
<evidence type="ECO:0000256" key="7">
    <source>
        <dbReference type="ARBA" id="ARBA00022840"/>
    </source>
</evidence>
<dbReference type="PANTHER" id="PTHR11766">
    <property type="entry name" value="TYROSYL-TRNA SYNTHETASE"/>
    <property type="match status" value="1"/>
</dbReference>
<organism evidence="15 16">
    <name type="scientific">Sipha flava</name>
    <name type="common">yellow sugarcane aphid</name>
    <dbReference type="NCBI Taxonomy" id="143950"/>
    <lineage>
        <taxon>Eukaryota</taxon>
        <taxon>Metazoa</taxon>
        <taxon>Ecdysozoa</taxon>
        <taxon>Arthropoda</taxon>
        <taxon>Hexapoda</taxon>
        <taxon>Insecta</taxon>
        <taxon>Pterygota</taxon>
        <taxon>Neoptera</taxon>
        <taxon>Paraneoptera</taxon>
        <taxon>Hemiptera</taxon>
        <taxon>Sternorrhyncha</taxon>
        <taxon>Aphidomorpha</taxon>
        <taxon>Aphidoidea</taxon>
        <taxon>Aphididae</taxon>
        <taxon>Sipha</taxon>
    </lineage>
</organism>
<evidence type="ECO:0000256" key="8">
    <source>
        <dbReference type="ARBA" id="ARBA00022917"/>
    </source>
</evidence>
<dbReference type="FunFam" id="3.10.290.10:FF:000017">
    <property type="entry name" value="Tyrosine--tRNA ligase"/>
    <property type="match status" value="1"/>
</dbReference>
<name>A0A8B8FPG4_9HEMI</name>
<evidence type="ECO:0000256" key="12">
    <source>
        <dbReference type="ARBA" id="ARBA00048248"/>
    </source>
</evidence>
<evidence type="ECO:0000256" key="11">
    <source>
        <dbReference type="ARBA" id="ARBA00023146"/>
    </source>
</evidence>
<dbReference type="OrthoDB" id="337870at2759"/>
<evidence type="ECO:0000256" key="6">
    <source>
        <dbReference type="ARBA" id="ARBA00022741"/>
    </source>
</evidence>
<gene>
    <name evidence="16" type="primary">LOC112685221</name>
</gene>
<dbReference type="InterPro" id="IPR002307">
    <property type="entry name" value="Tyr-tRNA-ligase"/>
</dbReference>
<reference evidence="16" key="1">
    <citation type="submission" date="2025-08" db="UniProtKB">
        <authorList>
            <consortium name="RefSeq"/>
        </authorList>
    </citation>
    <scope>IDENTIFICATION</scope>
    <source>
        <tissue evidence="16">Whole body</tissue>
    </source>
</reference>
<dbReference type="InterPro" id="IPR014729">
    <property type="entry name" value="Rossmann-like_a/b/a_fold"/>
</dbReference>
<dbReference type="Pfam" id="PF00579">
    <property type="entry name" value="tRNA-synt_1b"/>
    <property type="match status" value="1"/>
</dbReference>
<evidence type="ECO:0000256" key="2">
    <source>
        <dbReference type="ARBA" id="ARBA00004305"/>
    </source>
</evidence>
<comment type="similarity">
    <text evidence="3 13">Belongs to the class-I aminoacyl-tRNA synthetase family.</text>
</comment>
<dbReference type="FunFam" id="3.40.50.620:FF:000107">
    <property type="entry name" value="Tyrosine--tRNA ligase"/>
    <property type="match status" value="1"/>
</dbReference>
<evidence type="ECO:0000313" key="15">
    <source>
        <dbReference type="Proteomes" id="UP000694846"/>
    </source>
</evidence>
<dbReference type="CDD" id="cd00805">
    <property type="entry name" value="TyrRS_core"/>
    <property type="match status" value="1"/>
</dbReference>
<dbReference type="InterPro" id="IPR001412">
    <property type="entry name" value="aa-tRNA-synth_I_CS"/>
</dbReference>
<keyword evidence="7 13" id="KW-0067">ATP-binding</keyword>
<evidence type="ECO:0000256" key="10">
    <source>
        <dbReference type="ARBA" id="ARBA00023128"/>
    </source>
</evidence>
<dbReference type="PANTHER" id="PTHR11766:SF0">
    <property type="entry name" value="TYROSINE--TRNA LIGASE, MITOCHONDRIAL"/>
    <property type="match status" value="1"/>
</dbReference>
<dbReference type="Gene3D" id="1.10.240.10">
    <property type="entry name" value="Tyrosyl-Transfer RNA Synthetase"/>
    <property type="match status" value="1"/>
</dbReference>
<keyword evidence="11 13" id="KW-0030">Aminoacyl-tRNA synthetase</keyword>
<dbReference type="SUPFAM" id="SSF55174">
    <property type="entry name" value="Alpha-L RNA-binding motif"/>
    <property type="match status" value="1"/>
</dbReference>
<comment type="subcellular location">
    <subcellularLocation>
        <location evidence="2">Mitochondrion matrix</location>
    </subcellularLocation>
</comment>
<dbReference type="GO" id="GO:0005524">
    <property type="term" value="F:ATP binding"/>
    <property type="evidence" value="ECO:0007669"/>
    <property type="project" value="UniProtKB-KW"/>
</dbReference>
<evidence type="ECO:0000256" key="5">
    <source>
        <dbReference type="ARBA" id="ARBA00022598"/>
    </source>
</evidence>
<feature type="signal peptide" evidence="14">
    <location>
        <begin position="1"/>
        <end position="18"/>
    </location>
</feature>
<evidence type="ECO:0000256" key="3">
    <source>
        <dbReference type="ARBA" id="ARBA00005594"/>
    </source>
</evidence>
<dbReference type="InterPro" id="IPR036986">
    <property type="entry name" value="S4_RNA-bd_sf"/>
</dbReference>
<evidence type="ECO:0000256" key="1">
    <source>
        <dbReference type="ARBA" id="ARBA00002025"/>
    </source>
</evidence>
<dbReference type="GO" id="GO:0006437">
    <property type="term" value="P:tyrosyl-tRNA aminoacylation"/>
    <property type="evidence" value="ECO:0007669"/>
    <property type="project" value="InterPro"/>
</dbReference>
<protein>
    <recommendedName>
        <fullName evidence="13">Tyrosine--tRNA ligase</fullName>
        <ecNumber evidence="13">6.1.1.1</ecNumber>
    </recommendedName>
    <alternativeName>
        <fullName evidence="13">Tyrosyl-tRNA synthetase</fullName>
    </alternativeName>
</protein>
<feature type="chain" id="PRO_5034320638" description="Tyrosine--tRNA ligase" evidence="14">
    <location>
        <begin position="19"/>
        <end position="469"/>
    </location>
</feature>
<comment type="function">
    <text evidence="1">Catalyzes the attachment of tyrosine to tRNA(Tyr) in a two-step reaction: tyrosine is first activated by ATP to form Tyr-AMP and then transferred to the acceptor end of tRNA(Tyr).</text>
</comment>
<dbReference type="InterPro" id="IPR024088">
    <property type="entry name" value="Tyr-tRNA-ligase_bac-type"/>
</dbReference>
<sequence>MCRCLLLSKSLLFPVAAGGRTCNAFRDHRRFFANRNVLKLYERQMLQNMFPENSSNEIINLLTKKNQCVYAGFDPTADSLHIGNLLVIMNLLHWQRANHKVIALIGGATAQIGDPSGKSKDRDKQSSHILSYNVKGITSSLQAVFDNHAQYFWKSKDLLPEPIIVNNMEWYEGIGVIDFMNNIGRQFRMGTMLSRESVKTRLSGSGMSFTEFTYQAFQAYDWLHLFKKYKCLFQIGGNDQMGNIMSGQELISRLENTRVYGLTVPLITTDSGDKYGKSAQNAVWLNSDRTSPFELYQFLIRTADADVEKLLKMFTFLSLPEIKELMSKHKANPDKRIPHKTLARNVTTLVHGETGLQEAIVATSALYDNSIETLSTLKINDIFKIFNGATTVELMLEPGITVLQMAMKAKCFLTEKDACRIITAGGFYINHQRITNISEIVTLSIHILPNKISLVRVGKRNYWIVKWIM</sequence>
<dbReference type="EC" id="6.1.1.1" evidence="13"/>
<evidence type="ECO:0000313" key="16">
    <source>
        <dbReference type="RefSeq" id="XP_025412829.1"/>
    </source>
</evidence>
<keyword evidence="10" id="KW-0496">Mitochondrion</keyword>
<accession>A0A8B8FPG4</accession>
<dbReference type="GO" id="GO:0004831">
    <property type="term" value="F:tyrosine-tRNA ligase activity"/>
    <property type="evidence" value="ECO:0007669"/>
    <property type="project" value="UniProtKB-EC"/>
</dbReference>
<dbReference type="Gene3D" id="3.40.50.620">
    <property type="entry name" value="HUPs"/>
    <property type="match status" value="1"/>
</dbReference>
<keyword evidence="5 13" id="KW-0436">Ligase</keyword>
<dbReference type="AlphaFoldDB" id="A0A8B8FPG4"/>
<evidence type="ECO:0000256" key="13">
    <source>
        <dbReference type="RuleBase" id="RU361234"/>
    </source>
</evidence>
<dbReference type="SUPFAM" id="SSF52374">
    <property type="entry name" value="Nucleotidylyl transferase"/>
    <property type="match status" value="1"/>
</dbReference>
<dbReference type="RefSeq" id="XP_025412829.1">
    <property type="nucleotide sequence ID" value="XM_025557044.1"/>
</dbReference>
<keyword evidence="8 13" id="KW-0648">Protein biosynthesis</keyword>
<dbReference type="FunFam" id="1.10.240.10:FF:000001">
    <property type="entry name" value="Tyrosine--tRNA ligase"/>
    <property type="match status" value="1"/>
</dbReference>